<evidence type="ECO:0000256" key="1">
    <source>
        <dbReference type="SAM" id="MobiDB-lite"/>
    </source>
</evidence>
<dbReference type="Proteomes" id="UP001453229">
    <property type="component" value="Chromosome"/>
</dbReference>
<evidence type="ECO:0000256" key="2">
    <source>
        <dbReference type="SAM" id="Phobius"/>
    </source>
</evidence>
<reference evidence="3 4" key="1">
    <citation type="submission" date="2024-04" db="EMBL/GenBank/DDBJ databases">
        <title>Salinicola lusitanus LLJ914,a marine bacterium isolated from the Okinawa Trough.</title>
        <authorList>
            <person name="Li J."/>
        </authorList>
    </citation>
    <scope>NUCLEOTIDE SEQUENCE [LARGE SCALE GENOMIC DNA]</scope>
    <source>
        <strain evidence="3 4">LLJ914</strain>
    </source>
</reference>
<evidence type="ECO:0000313" key="3">
    <source>
        <dbReference type="EMBL" id="XAD52956.1"/>
    </source>
</evidence>
<feature type="transmembrane region" description="Helical" evidence="2">
    <location>
        <begin position="48"/>
        <end position="69"/>
    </location>
</feature>
<keyword evidence="2" id="KW-1133">Transmembrane helix</keyword>
<name>A0ABZ3CP59_9GAMM</name>
<feature type="region of interest" description="Disordered" evidence="1">
    <location>
        <begin position="180"/>
        <end position="215"/>
    </location>
</feature>
<keyword evidence="4" id="KW-1185">Reference proteome</keyword>
<keyword evidence="2" id="KW-0812">Transmembrane</keyword>
<proteinExistence type="predicted"/>
<dbReference type="RefSeq" id="WP_342594193.1">
    <property type="nucleotide sequence ID" value="NZ_CP151919.1"/>
</dbReference>
<feature type="compositionally biased region" description="Basic and acidic residues" evidence="1">
    <location>
        <begin position="1"/>
        <end position="10"/>
    </location>
</feature>
<organism evidence="3 4">
    <name type="scientific">Salinicola lusitanus</name>
    <dbReference type="NCBI Taxonomy" id="1949085"/>
    <lineage>
        <taxon>Bacteria</taxon>
        <taxon>Pseudomonadati</taxon>
        <taxon>Pseudomonadota</taxon>
        <taxon>Gammaproteobacteria</taxon>
        <taxon>Oceanospirillales</taxon>
        <taxon>Halomonadaceae</taxon>
        <taxon>Salinicola</taxon>
    </lineage>
</organism>
<evidence type="ECO:0000313" key="4">
    <source>
        <dbReference type="Proteomes" id="UP001453229"/>
    </source>
</evidence>
<accession>A0ABZ3CP59</accession>
<keyword evidence="2" id="KW-0472">Membrane</keyword>
<sequence>MTDDRQRPVDPGESEPDPDDSQRQGRSDDEPDYIPYVESRRRWSPLRLTLLGLGVLAVLGVIYFVLFAGSEPKGPTLESRLQSQQQVIDQLRVRIEELQSGQDERRSQAEGNSNRLGEIASRLDDLEARRQTSPLQALPEHVQALSDRVDELSSSVDVRFSATQEKEQSLEASIEEVRKLRASQKTAAQQSQPSRQRQTRRAPEPPSPPFSVSGVELRGGRSYLAVASGNAGRLSDLRLVGEGQNIGSWHLSSIDGHSAAFTIDGQTVVVPVP</sequence>
<feature type="region of interest" description="Disordered" evidence="1">
    <location>
        <begin position="1"/>
        <end position="33"/>
    </location>
</feature>
<feature type="compositionally biased region" description="Low complexity" evidence="1">
    <location>
        <begin position="186"/>
        <end position="196"/>
    </location>
</feature>
<gene>
    <name evidence="3" type="ORF">AAGT95_14025</name>
</gene>
<dbReference type="EMBL" id="CP151919">
    <property type="protein sequence ID" value="XAD52956.1"/>
    <property type="molecule type" value="Genomic_DNA"/>
</dbReference>
<protein>
    <submittedName>
        <fullName evidence="3">Uncharacterized protein</fullName>
    </submittedName>
</protein>